<keyword evidence="11" id="KW-0675">Receptor</keyword>
<keyword evidence="7" id="KW-0067">ATP-binding</keyword>
<feature type="binding site" evidence="7">
    <location>
        <position position="376"/>
    </location>
    <ligand>
        <name>ATP</name>
        <dbReference type="ChEBI" id="CHEBI:30616"/>
    </ligand>
</feature>
<dbReference type="GO" id="GO:0016020">
    <property type="term" value="C:membrane"/>
    <property type="evidence" value="ECO:0007669"/>
    <property type="project" value="UniProtKB-SubCell"/>
</dbReference>
<dbReference type="GO" id="GO:0004672">
    <property type="term" value="F:protein kinase activity"/>
    <property type="evidence" value="ECO:0007669"/>
    <property type="project" value="InterPro"/>
</dbReference>
<keyword evidence="2" id="KW-0433">Leucine-rich repeat</keyword>
<keyword evidence="7" id="KW-0547">Nucleotide-binding</keyword>
<dbReference type="Gene3D" id="3.80.10.10">
    <property type="entry name" value="Ribonuclease Inhibitor"/>
    <property type="match status" value="2"/>
</dbReference>
<dbReference type="Gene3D" id="3.30.200.20">
    <property type="entry name" value="Phosphorylase Kinase, domain 1"/>
    <property type="match status" value="1"/>
</dbReference>
<dbReference type="Pfam" id="PF00560">
    <property type="entry name" value="LRR_1"/>
    <property type="match status" value="2"/>
</dbReference>
<dbReference type="AlphaFoldDB" id="A0A2R6P9D4"/>
<keyword evidence="4" id="KW-0677">Repeat</keyword>
<keyword evidence="11" id="KW-0808">Transferase</keyword>
<dbReference type="SUPFAM" id="SSF56112">
    <property type="entry name" value="Protein kinase-like (PK-like)"/>
    <property type="match status" value="1"/>
</dbReference>
<dbReference type="Proteomes" id="UP000241394">
    <property type="component" value="Chromosome LG27"/>
</dbReference>
<dbReference type="OrthoDB" id="69842at2759"/>
<dbReference type="PANTHER" id="PTHR48007:SF79">
    <property type="entry name" value="(WILD MALAYSIAN BANANA) HYPOTHETICAL PROTEIN"/>
    <property type="match status" value="1"/>
</dbReference>
<organism evidence="11 12">
    <name type="scientific">Actinidia chinensis var. chinensis</name>
    <name type="common">Chinese soft-hair kiwi</name>
    <dbReference type="NCBI Taxonomy" id="1590841"/>
    <lineage>
        <taxon>Eukaryota</taxon>
        <taxon>Viridiplantae</taxon>
        <taxon>Streptophyta</taxon>
        <taxon>Embryophyta</taxon>
        <taxon>Tracheophyta</taxon>
        <taxon>Spermatophyta</taxon>
        <taxon>Magnoliopsida</taxon>
        <taxon>eudicotyledons</taxon>
        <taxon>Gunneridae</taxon>
        <taxon>Pentapetalae</taxon>
        <taxon>asterids</taxon>
        <taxon>Ericales</taxon>
        <taxon>Actinidiaceae</taxon>
        <taxon>Actinidia</taxon>
    </lineage>
</organism>
<gene>
    <name evidence="11" type="ORF">CEY00_Acc30642</name>
</gene>
<evidence type="ECO:0000256" key="2">
    <source>
        <dbReference type="ARBA" id="ARBA00022614"/>
    </source>
</evidence>
<evidence type="ECO:0000313" key="11">
    <source>
        <dbReference type="EMBL" id="PSR87596.1"/>
    </source>
</evidence>
<dbReference type="GO" id="GO:0005524">
    <property type="term" value="F:ATP binding"/>
    <property type="evidence" value="ECO:0007669"/>
    <property type="project" value="UniProtKB-UniRule"/>
</dbReference>
<dbReference type="Pfam" id="PF00069">
    <property type="entry name" value="Pkinase"/>
    <property type="match status" value="1"/>
</dbReference>
<proteinExistence type="predicted"/>
<feature type="signal peptide" evidence="9">
    <location>
        <begin position="1"/>
        <end position="22"/>
    </location>
</feature>
<evidence type="ECO:0000256" key="4">
    <source>
        <dbReference type="ARBA" id="ARBA00022737"/>
    </source>
</evidence>
<dbReference type="Pfam" id="PF08263">
    <property type="entry name" value="LRRNT_2"/>
    <property type="match status" value="1"/>
</dbReference>
<dbReference type="InterPro" id="IPR032675">
    <property type="entry name" value="LRR_dom_sf"/>
</dbReference>
<evidence type="ECO:0000256" key="9">
    <source>
        <dbReference type="SAM" id="SignalP"/>
    </source>
</evidence>
<comment type="caution">
    <text evidence="11">The sequence shown here is derived from an EMBL/GenBank/DDBJ whole genome shotgun (WGS) entry which is preliminary data.</text>
</comment>
<sequence length="620" mass="68646">MKQIFIWVLFILLSQFLRTTKSDNEDVSNSLISFYNKLSNSNSPHDPVLGWNLSSDPCTGPWTGLTCDNRTHSVKKIFLDSLSFTGTFDASILCNVRSIAASLIAVNLNNNLLHGENLDEIVNCRELTHLQIGGNRFSGSLPDSLSRLHNLKVLNISSNNFYGSLPDLTLISGLQEFFAQNNQLTGTIPNLDFSNFEQFNVSFNNFTGHVPNGGDRFPVSSFIGNPELCGDLLPRQCPSLPPKKSKGISNYQVLMFSGYFIIGLTIFLVIILLLCKRGKTKEERANLLNKEASFDDSFYKPSFTSGEYKAGLSKSGISAATESGMVSSSLIVLTSPEVNGLKFDDLLKAPAELLGRGKHGTVYKVIGEQGMTLAVKRIKDWTIPSNDFKQRMRRLDQVKHPNVLPPVAFYCSKQEKLLVYEYQENGSLFRLLQGTQMGQVFDWSSRLSVAATITNALAFMHQELREDGIAHGNLKSSNILLNKNMEPCVSEYGLMMVDNDDQSSLSNFGANSAFKADIYGIGVILLELLTGKVGQNNGLDLAEWVLSVVREEWTGEVFDKSLIREGAREEGLVYLLQIAVKCVNTSSPEARPSMNQLARVINTIKEEEERSIAVSIVSEP</sequence>
<evidence type="ECO:0000313" key="12">
    <source>
        <dbReference type="Proteomes" id="UP000241394"/>
    </source>
</evidence>
<dbReference type="PANTHER" id="PTHR48007">
    <property type="entry name" value="LEUCINE-RICH REPEAT RECEPTOR-LIKE PROTEIN KINASE PXC1"/>
    <property type="match status" value="1"/>
</dbReference>
<evidence type="ECO:0000256" key="6">
    <source>
        <dbReference type="ARBA" id="ARBA00023136"/>
    </source>
</evidence>
<dbReference type="InParanoid" id="A0A2R6P9D4"/>
<evidence type="ECO:0000256" key="7">
    <source>
        <dbReference type="PROSITE-ProRule" id="PRU10141"/>
    </source>
</evidence>
<dbReference type="OMA" id="YASEERM"/>
<dbReference type="InterPro" id="IPR046959">
    <property type="entry name" value="PRK1-6/SRF4-like"/>
</dbReference>
<keyword evidence="6 8" id="KW-0472">Membrane</keyword>
<evidence type="ECO:0000256" key="1">
    <source>
        <dbReference type="ARBA" id="ARBA00004370"/>
    </source>
</evidence>
<accession>A0A2R6P9D4</accession>
<feature type="chain" id="PRO_5015329379" evidence="9">
    <location>
        <begin position="23"/>
        <end position="620"/>
    </location>
</feature>
<evidence type="ECO:0000256" key="3">
    <source>
        <dbReference type="ARBA" id="ARBA00022692"/>
    </source>
</evidence>
<dbReference type="InterPro" id="IPR011009">
    <property type="entry name" value="Kinase-like_dom_sf"/>
</dbReference>
<dbReference type="STRING" id="1590841.A0A2R6P9D4"/>
<feature type="transmembrane region" description="Helical" evidence="8">
    <location>
        <begin position="253"/>
        <end position="275"/>
    </location>
</feature>
<reference evidence="12" key="2">
    <citation type="journal article" date="2018" name="BMC Genomics">
        <title>A manually annotated Actinidia chinensis var. chinensis (kiwifruit) genome highlights the challenges associated with draft genomes and gene prediction in plants.</title>
        <authorList>
            <person name="Pilkington S.M."/>
            <person name="Crowhurst R."/>
            <person name="Hilario E."/>
            <person name="Nardozza S."/>
            <person name="Fraser L."/>
            <person name="Peng Y."/>
            <person name="Gunaseelan K."/>
            <person name="Simpson R."/>
            <person name="Tahir J."/>
            <person name="Deroles S.C."/>
            <person name="Templeton K."/>
            <person name="Luo Z."/>
            <person name="Davy M."/>
            <person name="Cheng C."/>
            <person name="McNeilage M."/>
            <person name="Scaglione D."/>
            <person name="Liu Y."/>
            <person name="Zhang Q."/>
            <person name="Datson P."/>
            <person name="De Silva N."/>
            <person name="Gardiner S.E."/>
            <person name="Bassett H."/>
            <person name="Chagne D."/>
            <person name="McCallum J."/>
            <person name="Dzierzon H."/>
            <person name="Deng C."/>
            <person name="Wang Y.Y."/>
            <person name="Barron L."/>
            <person name="Manako K."/>
            <person name="Bowen J."/>
            <person name="Foster T.M."/>
            <person name="Erridge Z.A."/>
            <person name="Tiffin H."/>
            <person name="Waite C.N."/>
            <person name="Davies K.M."/>
            <person name="Grierson E.P."/>
            <person name="Laing W.A."/>
            <person name="Kirk R."/>
            <person name="Chen X."/>
            <person name="Wood M."/>
            <person name="Montefiori M."/>
            <person name="Brummell D.A."/>
            <person name="Schwinn K.E."/>
            <person name="Catanach A."/>
            <person name="Fullerton C."/>
            <person name="Li D."/>
            <person name="Meiyalaghan S."/>
            <person name="Nieuwenhuizen N."/>
            <person name="Read N."/>
            <person name="Prakash R."/>
            <person name="Hunter D."/>
            <person name="Zhang H."/>
            <person name="McKenzie M."/>
            <person name="Knabel M."/>
            <person name="Harris A."/>
            <person name="Allan A.C."/>
            <person name="Gleave A."/>
            <person name="Chen A."/>
            <person name="Janssen B.J."/>
            <person name="Plunkett B."/>
            <person name="Ampomah-Dwamena C."/>
            <person name="Voogd C."/>
            <person name="Leif D."/>
            <person name="Lafferty D."/>
            <person name="Souleyre E.J.F."/>
            <person name="Varkonyi-Gasic E."/>
            <person name="Gambi F."/>
            <person name="Hanley J."/>
            <person name="Yao J.L."/>
            <person name="Cheung J."/>
            <person name="David K.M."/>
            <person name="Warren B."/>
            <person name="Marsh K."/>
            <person name="Snowden K.C."/>
            <person name="Lin-Wang K."/>
            <person name="Brian L."/>
            <person name="Martinez-Sanchez M."/>
            <person name="Wang M."/>
            <person name="Ileperuma N."/>
            <person name="Macnee N."/>
            <person name="Campin R."/>
            <person name="McAtee P."/>
            <person name="Drummond R.S.M."/>
            <person name="Espley R.V."/>
            <person name="Ireland H.S."/>
            <person name="Wu R."/>
            <person name="Atkinson R.G."/>
            <person name="Karunairetnam S."/>
            <person name="Bulley S."/>
            <person name="Chunkath S."/>
            <person name="Hanley Z."/>
            <person name="Storey R."/>
            <person name="Thrimawithana A.H."/>
            <person name="Thomson S."/>
            <person name="David C."/>
            <person name="Testolin R."/>
            <person name="Huang H."/>
            <person name="Hellens R.P."/>
            <person name="Schaffer R.J."/>
        </authorList>
    </citation>
    <scope>NUCLEOTIDE SEQUENCE [LARGE SCALE GENOMIC DNA]</scope>
    <source>
        <strain evidence="12">cv. Red5</strain>
    </source>
</reference>
<keyword evidence="5 8" id="KW-1133">Transmembrane helix</keyword>
<evidence type="ECO:0000256" key="8">
    <source>
        <dbReference type="SAM" id="Phobius"/>
    </source>
</evidence>
<evidence type="ECO:0000256" key="5">
    <source>
        <dbReference type="ARBA" id="ARBA00022989"/>
    </source>
</evidence>
<comment type="subcellular location">
    <subcellularLocation>
        <location evidence="1">Membrane</location>
    </subcellularLocation>
</comment>
<name>A0A2R6P9D4_ACTCC</name>
<evidence type="ECO:0000259" key="10">
    <source>
        <dbReference type="PROSITE" id="PS50011"/>
    </source>
</evidence>
<dbReference type="InterPro" id="IPR013210">
    <property type="entry name" value="LRR_N_plant-typ"/>
</dbReference>
<dbReference type="PROSITE" id="PS50011">
    <property type="entry name" value="PROTEIN_KINASE_DOM"/>
    <property type="match status" value="1"/>
</dbReference>
<dbReference type="SUPFAM" id="SSF52058">
    <property type="entry name" value="L domain-like"/>
    <property type="match status" value="1"/>
</dbReference>
<keyword evidence="3 8" id="KW-0812">Transmembrane</keyword>
<feature type="domain" description="Protein kinase" evidence="10">
    <location>
        <begin position="348"/>
        <end position="604"/>
    </location>
</feature>
<keyword evidence="12" id="KW-1185">Reference proteome</keyword>
<protein>
    <submittedName>
        <fullName evidence="11">Inactive receptor kinase isoform 1</fullName>
    </submittedName>
</protein>
<dbReference type="InterPro" id="IPR000719">
    <property type="entry name" value="Prot_kinase_dom"/>
</dbReference>
<dbReference type="EMBL" id="NKQK01000027">
    <property type="protein sequence ID" value="PSR87596.1"/>
    <property type="molecule type" value="Genomic_DNA"/>
</dbReference>
<dbReference type="InterPro" id="IPR017441">
    <property type="entry name" value="Protein_kinase_ATP_BS"/>
</dbReference>
<dbReference type="Gramene" id="PSR87596">
    <property type="protein sequence ID" value="PSR87596"/>
    <property type="gene ID" value="CEY00_Acc30642"/>
</dbReference>
<dbReference type="PROSITE" id="PS00107">
    <property type="entry name" value="PROTEIN_KINASE_ATP"/>
    <property type="match status" value="1"/>
</dbReference>
<keyword evidence="9" id="KW-0732">Signal</keyword>
<reference evidence="11 12" key="1">
    <citation type="submission" date="2017-07" db="EMBL/GenBank/DDBJ databases">
        <title>An improved, manually edited Actinidia chinensis var. chinensis (kiwifruit) genome highlights the challenges associated with draft genomes and gene prediction in plants.</title>
        <authorList>
            <person name="Pilkington S."/>
            <person name="Crowhurst R."/>
            <person name="Hilario E."/>
            <person name="Nardozza S."/>
            <person name="Fraser L."/>
            <person name="Peng Y."/>
            <person name="Gunaseelan K."/>
            <person name="Simpson R."/>
            <person name="Tahir J."/>
            <person name="Deroles S."/>
            <person name="Templeton K."/>
            <person name="Luo Z."/>
            <person name="Davy M."/>
            <person name="Cheng C."/>
            <person name="Mcneilage M."/>
            <person name="Scaglione D."/>
            <person name="Liu Y."/>
            <person name="Zhang Q."/>
            <person name="Datson P."/>
            <person name="De Silva N."/>
            <person name="Gardiner S."/>
            <person name="Bassett H."/>
            <person name="Chagne D."/>
            <person name="Mccallum J."/>
            <person name="Dzierzon H."/>
            <person name="Deng C."/>
            <person name="Wang Y.-Y."/>
            <person name="Barron N."/>
            <person name="Manako K."/>
            <person name="Bowen J."/>
            <person name="Foster T."/>
            <person name="Erridge Z."/>
            <person name="Tiffin H."/>
            <person name="Waite C."/>
            <person name="Davies K."/>
            <person name="Grierson E."/>
            <person name="Laing W."/>
            <person name="Kirk R."/>
            <person name="Chen X."/>
            <person name="Wood M."/>
            <person name="Montefiori M."/>
            <person name="Brummell D."/>
            <person name="Schwinn K."/>
            <person name="Catanach A."/>
            <person name="Fullerton C."/>
            <person name="Li D."/>
            <person name="Meiyalaghan S."/>
            <person name="Nieuwenhuizen N."/>
            <person name="Read N."/>
            <person name="Prakash R."/>
            <person name="Hunter D."/>
            <person name="Zhang H."/>
            <person name="Mckenzie M."/>
            <person name="Knabel M."/>
            <person name="Harris A."/>
            <person name="Allan A."/>
            <person name="Chen A."/>
            <person name="Janssen B."/>
            <person name="Plunkett B."/>
            <person name="Dwamena C."/>
            <person name="Voogd C."/>
            <person name="Leif D."/>
            <person name="Lafferty D."/>
            <person name="Souleyre E."/>
            <person name="Varkonyi-Gasic E."/>
            <person name="Gambi F."/>
            <person name="Hanley J."/>
            <person name="Yao J.-L."/>
            <person name="Cheung J."/>
            <person name="David K."/>
            <person name="Warren B."/>
            <person name="Marsh K."/>
            <person name="Snowden K."/>
            <person name="Lin-Wang K."/>
            <person name="Brian L."/>
            <person name="Martinez-Sanchez M."/>
            <person name="Wang M."/>
            <person name="Ileperuma N."/>
            <person name="Macnee N."/>
            <person name="Campin R."/>
            <person name="Mcatee P."/>
            <person name="Drummond R."/>
            <person name="Espley R."/>
            <person name="Ireland H."/>
            <person name="Wu R."/>
            <person name="Atkinson R."/>
            <person name="Karunairetnam S."/>
            <person name="Bulley S."/>
            <person name="Chunkath S."/>
            <person name="Hanley Z."/>
            <person name="Storey R."/>
            <person name="Thrimawithana A."/>
            <person name="Thomson S."/>
            <person name="David C."/>
            <person name="Testolin R."/>
        </authorList>
    </citation>
    <scope>NUCLEOTIDE SEQUENCE [LARGE SCALE GENOMIC DNA]</scope>
    <source>
        <strain evidence="12">cv. Red5</strain>
        <tissue evidence="11">Young leaf</tissue>
    </source>
</reference>
<dbReference type="Gene3D" id="1.10.510.10">
    <property type="entry name" value="Transferase(Phosphotransferase) domain 1"/>
    <property type="match status" value="1"/>
</dbReference>
<dbReference type="InterPro" id="IPR001611">
    <property type="entry name" value="Leu-rich_rpt"/>
</dbReference>
<keyword evidence="11" id="KW-0418">Kinase</keyword>